<keyword evidence="4" id="KW-1185">Reference proteome</keyword>
<feature type="region of interest" description="Disordered" evidence="1">
    <location>
        <begin position="228"/>
        <end position="254"/>
    </location>
</feature>
<dbReference type="EMBL" id="JBHSKF010000002">
    <property type="protein sequence ID" value="MFC5286718.1"/>
    <property type="molecule type" value="Genomic_DNA"/>
</dbReference>
<reference evidence="4" key="1">
    <citation type="journal article" date="2019" name="Int. J. Syst. Evol. Microbiol.">
        <title>The Global Catalogue of Microorganisms (GCM) 10K type strain sequencing project: providing services to taxonomists for standard genome sequencing and annotation.</title>
        <authorList>
            <consortium name="The Broad Institute Genomics Platform"/>
            <consortium name="The Broad Institute Genome Sequencing Center for Infectious Disease"/>
            <person name="Wu L."/>
            <person name="Ma J."/>
        </authorList>
    </citation>
    <scope>NUCLEOTIDE SEQUENCE [LARGE SCALE GENOMIC DNA]</scope>
    <source>
        <strain evidence="4">CCUG 59778</strain>
    </source>
</reference>
<protein>
    <submittedName>
        <fullName evidence="3">Uncharacterized protein</fullName>
    </submittedName>
</protein>
<accession>A0ABW0EH73</accession>
<feature type="chain" id="PRO_5045142056" evidence="2">
    <location>
        <begin position="26"/>
        <end position="352"/>
    </location>
</feature>
<comment type="caution">
    <text evidence="3">The sequence shown here is derived from an EMBL/GenBank/DDBJ whole genome shotgun (WGS) entry which is preliminary data.</text>
</comment>
<dbReference type="Proteomes" id="UP001596157">
    <property type="component" value="Unassembled WGS sequence"/>
</dbReference>
<feature type="compositionally biased region" description="Low complexity" evidence="1">
    <location>
        <begin position="229"/>
        <end position="252"/>
    </location>
</feature>
<sequence length="352" mass="38728">MRTVIRRIAALVAVLLLLSPCAVGSAQTTPEKYDWHKGRVYLFSMRPAWPLTPQGNASPDVEYSDKSENTYVDRAGVPWRLQSPCTSAYHQSSGTLVSLAACTIGFRADNKKFTAKDSLGGSFEAILMPDHHNGTPTYQKANWLTDSTTVGTYNYFDPTPGCLVCQYGHWLMDVRPHDGSYASASTWLDPTDPLLDWYTYRERFESQVRPILSGKVQIARGDGRVYRVTASTPTARPSSESRSTRTSPASSSARRRTWACLSPWSPLISGTDPSSLRASFHFYEILTNPGVPTGRYLMEGALTGDSLALKQTHWVHQPPGYDMVDISATITSTDLTGTISSPGCGDITLKKQ</sequence>
<gene>
    <name evidence="3" type="ORF">ACFPM7_06615</name>
</gene>
<feature type="signal peptide" evidence="2">
    <location>
        <begin position="1"/>
        <end position="25"/>
    </location>
</feature>
<name>A0ABW0EH73_9PSEU</name>
<evidence type="ECO:0000256" key="2">
    <source>
        <dbReference type="SAM" id="SignalP"/>
    </source>
</evidence>
<proteinExistence type="predicted"/>
<keyword evidence="2" id="KW-0732">Signal</keyword>
<organism evidence="3 4">
    <name type="scientific">Actinokineospora guangxiensis</name>
    <dbReference type="NCBI Taxonomy" id="1490288"/>
    <lineage>
        <taxon>Bacteria</taxon>
        <taxon>Bacillati</taxon>
        <taxon>Actinomycetota</taxon>
        <taxon>Actinomycetes</taxon>
        <taxon>Pseudonocardiales</taxon>
        <taxon>Pseudonocardiaceae</taxon>
        <taxon>Actinokineospora</taxon>
    </lineage>
</organism>
<evidence type="ECO:0000313" key="4">
    <source>
        <dbReference type="Proteomes" id="UP001596157"/>
    </source>
</evidence>
<evidence type="ECO:0000256" key="1">
    <source>
        <dbReference type="SAM" id="MobiDB-lite"/>
    </source>
</evidence>
<dbReference type="RefSeq" id="WP_378244908.1">
    <property type="nucleotide sequence ID" value="NZ_JBHSKF010000002.1"/>
</dbReference>
<evidence type="ECO:0000313" key="3">
    <source>
        <dbReference type="EMBL" id="MFC5286718.1"/>
    </source>
</evidence>